<accession>A0A151J868</accession>
<feature type="non-terminal residue" evidence="2">
    <location>
        <position position="1"/>
    </location>
</feature>
<feature type="compositionally biased region" description="Basic and acidic residues" evidence="1">
    <location>
        <begin position="440"/>
        <end position="452"/>
    </location>
</feature>
<feature type="compositionally biased region" description="Basic residues" evidence="1">
    <location>
        <begin position="553"/>
        <end position="564"/>
    </location>
</feature>
<name>A0A151J868_9HYME</name>
<dbReference type="Proteomes" id="UP000078492">
    <property type="component" value="Unassembled WGS sequence"/>
</dbReference>
<gene>
    <name evidence="2" type="ORF">ALC57_06591</name>
</gene>
<feature type="compositionally biased region" description="Basic residues" evidence="1">
    <location>
        <begin position="219"/>
        <end position="229"/>
    </location>
</feature>
<feature type="compositionally biased region" description="Basic and acidic residues" evidence="1">
    <location>
        <begin position="473"/>
        <end position="491"/>
    </location>
</feature>
<sequence length="662" mass="71374">GELSASLPAVLLADKLLNYEMDKENEVARQGIGTLLRFPGGTVPAPGRSTPVASGPGDSCEGPAVELPTGSTAEFVTVRKEAEEDGEIRESGSAPLPLMETENKLGTTPKKNRKELRLQLVRTKVVSITGNTATVRLAGRMPTSGEIVNSPIAESVSAGTPALSGSGDGIDVGDAVSSASSAINVEMEQEEATEVDLTITTPTEGTEDDLSSSFDQVPRKGKKRGRKPKGSNCPGAHALTKTSTKRMDYEDDELDRVDFFKIPKRPGHGLKKRKGLVECELDDRLTSAQKDAIKEVTALFPQMSPKAVMAETLRVLETAGEAERRTQTMKGDLRRQIKVGVNVAKIAVQRLVSEILKDTGPTDEIRANNQALEREVVKLRREVDTLRRERETMREQINALQGTVQEMEERDKKRGRGRRYAPSSDEEDRNTGPLIRTRGQSREERPVLNRDNEIDEAGSLPPAYRSAIGGVRKRVDDRSPRLTRVNERGDIVARGTRKPALSKCGVTHTEGIGGRLVSENRGAGPSGDRDRESPPPSKDYPADGEPWTEARTKRAQKRLRKRERARAAPEVSAEVQDKRGVVPPPLAGGATAGVRRAGTGTGAAGTSARSGAPRGPTLAGAVSRPRAVGAGDVGRRPPPPPVRDNRFRAPRTAAVLISPDLQ</sequence>
<dbReference type="EMBL" id="KQ979551">
    <property type="protein sequence ID" value="KYN21052.1"/>
    <property type="molecule type" value="Genomic_DNA"/>
</dbReference>
<evidence type="ECO:0000256" key="1">
    <source>
        <dbReference type="SAM" id="MobiDB-lite"/>
    </source>
</evidence>
<dbReference type="AlphaFoldDB" id="A0A151J868"/>
<feature type="region of interest" description="Disordered" evidence="1">
    <location>
        <begin position="82"/>
        <end position="106"/>
    </location>
</feature>
<evidence type="ECO:0000313" key="3">
    <source>
        <dbReference type="Proteomes" id="UP000078492"/>
    </source>
</evidence>
<proteinExistence type="predicted"/>
<protein>
    <submittedName>
        <fullName evidence="2">Uncharacterized protein</fullName>
    </submittedName>
</protein>
<evidence type="ECO:0000313" key="2">
    <source>
        <dbReference type="EMBL" id="KYN21052.1"/>
    </source>
</evidence>
<organism evidence="2 3">
    <name type="scientific">Trachymyrmex cornetzi</name>
    <dbReference type="NCBI Taxonomy" id="471704"/>
    <lineage>
        <taxon>Eukaryota</taxon>
        <taxon>Metazoa</taxon>
        <taxon>Ecdysozoa</taxon>
        <taxon>Arthropoda</taxon>
        <taxon>Hexapoda</taxon>
        <taxon>Insecta</taxon>
        <taxon>Pterygota</taxon>
        <taxon>Neoptera</taxon>
        <taxon>Endopterygota</taxon>
        <taxon>Hymenoptera</taxon>
        <taxon>Apocrita</taxon>
        <taxon>Aculeata</taxon>
        <taxon>Formicoidea</taxon>
        <taxon>Formicidae</taxon>
        <taxon>Myrmicinae</taxon>
        <taxon>Trachymyrmex</taxon>
    </lineage>
</organism>
<feature type="region of interest" description="Disordered" evidence="1">
    <location>
        <begin position="39"/>
        <end position="67"/>
    </location>
</feature>
<feature type="region of interest" description="Disordered" evidence="1">
    <location>
        <begin position="394"/>
        <end position="651"/>
    </location>
</feature>
<feature type="region of interest" description="Disordered" evidence="1">
    <location>
        <begin position="199"/>
        <end position="244"/>
    </location>
</feature>
<reference evidence="2 3" key="1">
    <citation type="submission" date="2015-09" db="EMBL/GenBank/DDBJ databases">
        <title>Trachymyrmex cornetzi WGS genome.</title>
        <authorList>
            <person name="Nygaard S."/>
            <person name="Hu H."/>
            <person name="Boomsma J."/>
            <person name="Zhang G."/>
        </authorList>
    </citation>
    <scope>NUCLEOTIDE SEQUENCE [LARGE SCALE GENOMIC DNA]</scope>
    <source>
        <strain evidence="2">Tcor2-1</strain>
        <tissue evidence="2">Whole body</tissue>
    </source>
</reference>
<feature type="compositionally biased region" description="Low complexity" evidence="1">
    <location>
        <begin position="587"/>
        <end position="615"/>
    </location>
</feature>
<keyword evidence="3" id="KW-1185">Reference proteome</keyword>